<dbReference type="InterPro" id="IPR016181">
    <property type="entry name" value="Acyl_CoA_acyltransferase"/>
</dbReference>
<dbReference type="EMBL" id="JAOPGA020000890">
    <property type="protein sequence ID" value="KAL0482774.1"/>
    <property type="molecule type" value="Genomic_DNA"/>
</dbReference>
<organism evidence="2 3">
    <name type="scientific">Acrasis kona</name>
    <dbReference type="NCBI Taxonomy" id="1008807"/>
    <lineage>
        <taxon>Eukaryota</taxon>
        <taxon>Discoba</taxon>
        <taxon>Heterolobosea</taxon>
        <taxon>Tetramitia</taxon>
        <taxon>Eutetramitia</taxon>
        <taxon>Acrasidae</taxon>
        <taxon>Acrasis</taxon>
    </lineage>
</organism>
<accession>A0AAW2Z1H5</accession>
<dbReference type="PROSITE" id="PS51186">
    <property type="entry name" value="GNAT"/>
    <property type="match status" value="1"/>
</dbReference>
<evidence type="ECO:0000313" key="3">
    <source>
        <dbReference type="Proteomes" id="UP001431209"/>
    </source>
</evidence>
<feature type="domain" description="N-acetyltransferase" evidence="1">
    <location>
        <begin position="9"/>
        <end position="150"/>
    </location>
</feature>
<dbReference type="GO" id="GO:1905502">
    <property type="term" value="F:acetyl-CoA binding"/>
    <property type="evidence" value="ECO:0007669"/>
    <property type="project" value="TreeGrafter"/>
</dbReference>
<protein>
    <submittedName>
        <fullName evidence="2">N-acetyltransferase</fullName>
    </submittedName>
</protein>
<dbReference type="InterPro" id="IPR000182">
    <property type="entry name" value="GNAT_dom"/>
</dbReference>
<reference evidence="2 3" key="1">
    <citation type="submission" date="2024-03" db="EMBL/GenBank/DDBJ databases">
        <title>The Acrasis kona genome and developmental transcriptomes reveal deep origins of eukaryotic multicellular pathways.</title>
        <authorList>
            <person name="Sheikh S."/>
            <person name="Fu C.-J."/>
            <person name="Brown M.W."/>
            <person name="Baldauf S.L."/>
        </authorList>
    </citation>
    <scope>NUCLEOTIDE SEQUENCE [LARGE SCALE GENOMIC DNA]</scope>
    <source>
        <strain evidence="2 3">ATCC MYA-3509</strain>
    </source>
</reference>
<keyword evidence="3" id="KW-1185">Reference proteome</keyword>
<proteinExistence type="predicted"/>
<dbReference type="PANTHER" id="PTHR13538">
    <property type="entry name" value="N-ACETYLTRANSFERASE 6"/>
    <property type="match status" value="1"/>
</dbReference>
<dbReference type="Gene3D" id="3.40.630.30">
    <property type="match status" value="1"/>
</dbReference>
<dbReference type="InterPro" id="IPR039840">
    <property type="entry name" value="NAA80"/>
</dbReference>
<dbReference type="PANTHER" id="PTHR13538:SF4">
    <property type="entry name" value="N-ALPHA-ACETYLTRANSFERASE 80"/>
    <property type="match status" value="1"/>
</dbReference>
<dbReference type="Pfam" id="PF13508">
    <property type="entry name" value="Acetyltransf_7"/>
    <property type="match status" value="1"/>
</dbReference>
<dbReference type="CDD" id="cd04301">
    <property type="entry name" value="NAT_SF"/>
    <property type="match status" value="1"/>
</dbReference>
<gene>
    <name evidence="2" type="ORF">AKO1_011167</name>
</gene>
<dbReference type="GO" id="GO:0008080">
    <property type="term" value="F:N-acetyltransferase activity"/>
    <property type="evidence" value="ECO:0007669"/>
    <property type="project" value="InterPro"/>
</dbReference>
<dbReference type="SUPFAM" id="SSF55729">
    <property type="entry name" value="Acyl-CoA N-acyltransferases (Nat)"/>
    <property type="match status" value="1"/>
</dbReference>
<name>A0AAW2Z1H5_9EUKA</name>
<sequence>MNVEQTQFLKLHEHQGYIDQTIDLLNSEWPKSVSYREKVLRSSTDDLPVNLILVKGDNVVGFCRLIKTQESMLGVESVVTDKNVRGQGYGRILMEGVEEMANKYYEPRIEKGKEHYLYLYTNTAQGFYEKCGFEITSAPQGFGSVVSNLNSGQLSGLAAMLQKRQQSLPHENTNKDGSVWMRKQINKV</sequence>
<dbReference type="Proteomes" id="UP001431209">
    <property type="component" value="Unassembled WGS sequence"/>
</dbReference>
<comment type="caution">
    <text evidence="2">The sequence shown here is derived from an EMBL/GenBank/DDBJ whole genome shotgun (WGS) entry which is preliminary data.</text>
</comment>
<evidence type="ECO:0000259" key="1">
    <source>
        <dbReference type="PROSITE" id="PS51186"/>
    </source>
</evidence>
<dbReference type="GO" id="GO:0005737">
    <property type="term" value="C:cytoplasm"/>
    <property type="evidence" value="ECO:0007669"/>
    <property type="project" value="TreeGrafter"/>
</dbReference>
<dbReference type="AlphaFoldDB" id="A0AAW2Z1H5"/>
<evidence type="ECO:0000313" key="2">
    <source>
        <dbReference type="EMBL" id="KAL0482774.1"/>
    </source>
</evidence>